<dbReference type="EMBL" id="KV453843">
    <property type="protein sequence ID" value="ODV88705.1"/>
    <property type="molecule type" value="Genomic_DNA"/>
</dbReference>
<evidence type="ECO:0000256" key="4">
    <source>
        <dbReference type="ARBA" id="ARBA00022824"/>
    </source>
</evidence>
<feature type="transmembrane region" description="Helical" evidence="8">
    <location>
        <begin position="52"/>
        <end position="77"/>
    </location>
</feature>
<keyword evidence="5 8" id="KW-1133">Transmembrane helix</keyword>
<feature type="non-terminal residue" evidence="10">
    <location>
        <position position="1"/>
    </location>
</feature>
<organism evidence="10 11">
    <name type="scientific">Tortispora caseinolytica NRRL Y-17796</name>
    <dbReference type="NCBI Taxonomy" id="767744"/>
    <lineage>
        <taxon>Eukaryota</taxon>
        <taxon>Fungi</taxon>
        <taxon>Dikarya</taxon>
        <taxon>Ascomycota</taxon>
        <taxon>Saccharomycotina</taxon>
        <taxon>Trigonopsidomycetes</taxon>
        <taxon>Trigonopsidales</taxon>
        <taxon>Trigonopsidaceae</taxon>
        <taxon>Tortispora</taxon>
    </lineage>
</organism>
<evidence type="ECO:0000313" key="10">
    <source>
        <dbReference type="EMBL" id="ODV88705.1"/>
    </source>
</evidence>
<name>A0A1E4TA95_9ASCO</name>
<proteinExistence type="inferred from homology"/>
<keyword evidence="11" id="KW-1185">Reference proteome</keyword>
<evidence type="ECO:0000256" key="7">
    <source>
        <dbReference type="ARBA" id="ARBA00038324"/>
    </source>
</evidence>
<keyword evidence="2 8" id="KW-0812">Transmembrane</keyword>
<feature type="domain" description="Phosphatidic acid phosphatase type 2/haloperoxidase" evidence="9">
    <location>
        <begin position="82"/>
        <end position="197"/>
    </location>
</feature>
<dbReference type="AlphaFoldDB" id="A0A1E4TA95"/>
<evidence type="ECO:0000256" key="6">
    <source>
        <dbReference type="ARBA" id="ARBA00023136"/>
    </source>
</evidence>
<feature type="transmembrane region" description="Helical" evidence="8">
    <location>
        <begin position="180"/>
        <end position="200"/>
    </location>
</feature>
<feature type="transmembrane region" description="Helical" evidence="8">
    <location>
        <begin position="271"/>
        <end position="292"/>
    </location>
</feature>
<feature type="transmembrane region" description="Helical" evidence="8">
    <location>
        <begin position="212"/>
        <end position="230"/>
    </location>
</feature>
<dbReference type="OrthoDB" id="301434at2759"/>
<dbReference type="GO" id="GO:0005789">
    <property type="term" value="C:endoplasmic reticulum membrane"/>
    <property type="evidence" value="ECO:0007669"/>
    <property type="project" value="UniProtKB-SubCell"/>
</dbReference>
<evidence type="ECO:0000256" key="1">
    <source>
        <dbReference type="ARBA" id="ARBA00004477"/>
    </source>
</evidence>
<evidence type="ECO:0000256" key="2">
    <source>
        <dbReference type="ARBA" id="ARBA00022692"/>
    </source>
</evidence>
<dbReference type="Pfam" id="PF01569">
    <property type="entry name" value="PAP2"/>
    <property type="match status" value="1"/>
</dbReference>
<evidence type="ECO:0000313" key="11">
    <source>
        <dbReference type="Proteomes" id="UP000095023"/>
    </source>
</evidence>
<dbReference type="Proteomes" id="UP000095023">
    <property type="component" value="Unassembled WGS sequence"/>
</dbReference>
<accession>A0A1E4TA95</accession>
<keyword evidence="6 8" id="KW-0472">Membrane</keyword>
<comment type="similarity">
    <text evidence="7">Belongs to the type 2 lipid phosphate phosphatase family.</text>
</comment>
<sequence>SINAGTSPIGHYRDNMSPMRYAIRSKILPLIRKETPILARIQSSMRSNYLDWFFSMLANFGTHTFYLLFLPILFWFGRDIEARGLVYVLGFGVYATGFAKDYLALPRPMSPPLHRLSMSPDVNLEYGCPSTHSANSISVALWVCSVIPHSPSNKYAYVAAAIYTFAQSFGRIYCGMHGFVDVFFGLFIGYSVWALVYYALPLWDQFLANPSYLVPLACVVLIALLLYACPDPVDNCPCFDDSVAFLGVILGLTIIKGTIPFSTAGLSSFNIALFSLLRVLTGVTAVVAWRIVSKPLLFRYLPPIYRFVQGRFRALNLPRNYFLPASAYKIPANADDPIVVRPTKRIPEMIQNIRHRGRGASIGPQSQIDAYEAIANQHEARDMSPEELKVLSNVPERPLHYDVEVIARTLVYAGISLVSV</sequence>
<gene>
    <name evidence="10" type="ORF">CANCADRAFT_16630</name>
</gene>
<feature type="non-terminal residue" evidence="10">
    <location>
        <position position="420"/>
    </location>
</feature>
<dbReference type="PANTHER" id="PTHR14969">
    <property type="entry name" value="SPHINGOSINE-1-PHOSPHATE PHOSPHOHYDROLASE"/>
    <property type="match status" value="1"/>
</dbReference>
<evidence type="ECO:0000256" key="5">
    <source>
        <dbReference type="ARBA" id="ARBA00022989"/>
    </source>
</evidence>
<dbReference type="GO" id="GO:0042392">
    <property type="term" value="F:sphingosine-1-phosphate phosphatase activity"/>
    <property type="evidence" value="ECO:0007669"/>
    <property type="project" value="TreeGrafter"/>
</dbReference>
<feature type="transmembrane region" description="Helical" evidence="8">
    <location>
        <begin position="242"/>
        <end position="259"/>
    </location>
</feature>
<evidence type="ECO:0000256" key="8">
    <source>
        <dbReference type="SAM" id="Phobius"/>
    </source>
</evidence>
<dbReference type="SMART" id="SM00014">
    <property type="entry name" value="acidPPc"/>
    <property type="match status" value="1"/>
</dbReference>
<feature type="transmembrane region" description="Helical" evidence="8">
    <location>
        <begin position="84"/>
        <end position="105"/>
    </location>
</feature>
<dbReference type="CDD" id="cd03388">
    <property type="entry name" value="PAP2_SPPase1"/>
    <property type="match status" value="1"/>
</dbReference>
<keyword evidence="4" id="KW-0256">Endoplasmic reticulum</keyword>
<protein>
    <recommendedName>
        <fullName evidence="9">Phosphatidic acid phosphatase type 2/haloperoxidase domain-containing protein</fullName>
    </recommendedName>
</protein>
<keyword evidence="3" id="KW-0378">Hydrolase</keyword>
<dbReference type="InterPro" id="IPR036938">
    <property type="entry name" value="PAP2/HPO_sf"/>
</dbReference>
<dbReference type="InterPro" id="IPR000326">
    <property type="entry name" value="PAP2/HPO"/>
</dbReference>
<evidence type="ECO:0000259" key="9">
    <source>
        <dbReference type="SMART" id="SM00014"/>
    </source>
</evidence>
<dbReference type="PANTHER" id="PTHR14969:SF28">
    <property type="entry name" value="DIHYDROSPHINGOSINE 1-PHOSPHATE PHOSPHATASE LCB3-RELATED"/>
    <property type="match status" value="1"/>
</dbReference>
<dbReference type="GO" id="GO:0006629">
    <property type="term" value="P:lipid metabolic process"/>
    <property type="evidence" value="ECO:0007669"/>
    <property type="project" value="UniProtKB-ARBA"/>
</dbReference>
<dbReference type="SUPFAM" id="SSF48317">
    <property type="entry name" value="Acid phosphatase/Vanadium-dependent haloperoxidase"/>
    <property type="match status" value="1"/>
</dbReference>
<evidence type="ECO:0000256" key="3">
    <source>
        <dbReference type="ARBA" id="ARBA00022801"/>
    </source>
</evidence>
<reference evidence="11" key="1">
    <citation type="submission" date="2016-02" db="EMBL/GenBank/DDBJ databases">
        <title>Comparative genomics of biotechnologically important yeasts.</title>
        <authorList>
            <consortium name="DOE Joint Genome Institute"/>
            <person name="Riley R."/>
            <person name="Haridas S."/>
            <person name="Wolfe K.H."/>
            <person name="Lopes M.R."/>
            <person name="Hittinger C.T."/>
            <person name="Goker M."/>
            <person name="Salamov A."/>
            <person name="Wisecaver J."/>
            <person name="Long T.M."/>
            <person name="Aerts A.L."/>
            <person name="Barry K."/>
            <person name="Choi C."/>
            <person name="Clum A."/>
            <person name="Coughlan A.Y."/>
            <person name="Deshpande S."/>
            <person name="Douglass A.P."/>
            <person name="Hanson S.J."/>
            <person name="Klenk H.-P."/>
            <person name="Labutti K."/>
            <person name="Lapidus A."/>
            <person name="Lindquist E."/>
            <person name="Lipzen A."/>
            <person name="Meier-Kolthoff J.P."/>
            <person name="Ohm R.A."/>
            <person name="Otillar R.P."/>
            <person name="Pangilinan J."/>
            <person name="Peng Y."/>
            <person name="Rokas A."/>
            <person name="Rosa C.A."/>
            <person name="Scheuner C."/>
            <person name="Sibirny A.A."/>
            <person name="Slot J.C."/>
            <person name="Stielow J.B."/>
            <person name="Sun H."/>
            <person name="Kurtzman C.P."/>
            <person name="Blackwell M."/>
            <person name="Jeffries T.W."/>
            <person name="Grigoriev I.V."/>
        </authorList>
    </citation>
    <scope>NUCLEOTIDE SEQUENCE [LARGE SCALE GENOMIC DNA]</scope>
    <source>
        <strain evidence="11">NRRL Y-17796</strain>
    </source>
</reference>
<dbReference type="Gene3D" id="1.20.144.10">
    <property type="entry name" value="Phosphatidic acid phosphatase type 2/haloperoxidase"/>
    <property type="match status" value="1"/>
</dbReference>
<comment type="subcellular location">
    <subcellularLocation>
        <location evidence="1">Endoplasmic reticulum membrane</location>
        <topology evidence="1">Multi-pass membrane protein</topology>
    </subcellularLocation>
</comment>